<accession>A0A8H2PGE8</accession>
<keyword evidence="3" id="KW-1185">Reference proteome</keyword>
<dbReference type="GeneID" id="76724693"/>
<reference evidence="1 3" key="2">
    <citation type="journal article" date="2019" name="BMC Evol. Biol.">
        <title>Comparative genomics of Mycobacterium mucogenicum and Mycobacterium neoaurum clade members emphasizing tRNA and non-coding RNA.</title>
        <authorList>
            <person name="Behra P.R.K."/>
            <person name="Pettersson B.M.F."/>
            <person name="Das S."/>
            <person name="Dasgupta S."/>
            <person name="Kirsebom L.A."/>
        </authorList>
    </citation>
    <scope>NUCLEOTIDE SEQUENCE [LARGE SCALE GENOMIC DNA]</scope>
    <source>
        <strain evidence="1 3">DSM 44124</strain>
    </source>
</reference>
<dbReference type="Proteomes" id="UP000309231">
    <property type="component" value="Chromosome"/>
</dbReference>
<dbReference type="AlphaFoldDB" id="A0A8H2PGE8"/>
<protein>
    <recommendedName>
        <fullName evidence="4">Immunity factor for TNT</fullName>
    </recommendedName>
</protein>
<evidence type="ECO:0000313" key="3">
    <source>
        <dbReference type="Proteomes" id="UP000309231"/>
    </source>
</evidence>
<reference evidence="1 3" key="3">
    <citation type="journal article" date="2019" name="Sci. Rep.">
        <title>Insight into the biology of Mycobacterium mucogenicum and Mycobacterium neoaurum clade members.</title>
        <authorList>
            <person name="Behra P.R.K."/>
            <person name="Pettersson B.M.F."/>
            <person name="Ramesh M."/>
            <person name="Dasgupta S."/>
            <person name="Kirsebom L.A."/>
        </authorList>
    </citation>
    <scope>NUCLEOTIDE SEQUENCE [LARGE SCALE GENOMIC DNA]</scope>
    <source>
        <strain evidence="1 3">DSM 44124</strain>
    </source>
</reference>
<name>A0A8H2PGE8_MYCMU</name>
<proteinExistence type="predicted"/>
<reference evidence="2" key="1">
    <citation type="submission" date="2018-01" db="EMBL/GenBank/DDBJ databases">
        <title>Comparative genomics of Mycobacterium mucogenicum and Mycobacterium neoaurum clade members emphasizing tRNA and non-coding RNA.</title>
        <authorList>
            <person name="Behra P.R.K."/>
            <person name="Pettersson B.M.F."/>
            <person name="Das S."/>
            <person name="Dasgupta S."/>
            <person name="Kirsebom L.A."/>
        </authorList>
    </citation>
    <scope>NUCLEOTIDE SEQUENCE</scope>
    <source>
        <strain evidence="2">DSM 44124</strain>
    </source>
</reference>
<sequence>MPISQELEDWANLAKFSLTRNTAGSGADIFWNLGGELRYFVREMANGWTQVTCSDRMAPEEFEFSGASLAVVERFLFGWFGNTYRSISALPSLATPVAVQEASNGYRIVSQEFEGVDRYTLIDATDRIIAVSSGGRLMAPDRLTLLSALLHAPVYEIEESFRREDGRPLLKIRDQL</sequence>
<gene>
    <name evidence="1" type="ORF">C1S78_007230</name>
    <name evidence="2" type="ORF">C1S78_07225</name>
</gene>
<evidence type="ECO:0008006" key="4">
    <source>
        <dbReference type="Google" id="ProtNLM"/>
    </source>
</evidence>
<dbReference type="InterPro" id="IPR028953">
    <property type="entry name" value="Imm_IFT-like"/>
</dbReference>
<dbReference type="RefSeq" id="WP_082371055.1">
    <property type="nucleotide sequence ID" value="NZ_ANBS01000034.1"/>
</dbReference>
<dbReference type="KEGG" id="mmuc:C1S78_007230"/>
<dbReference type="EMBL" id="CP062008">
    <property type="protein sequence ID" value="QPG70745.1"/>
    <property type="molecule type" value="Genomic_DNA"/>
</dbReference>
<evidence type="ECO:0000313" key="1">
    <source>
        <dbReference type="EMBL" id="QPG70745.1"/>
    </source>
</evidence>
<organism evidence="2">
    <name type="scientific">Mycolicibacterium mucogenicum DSM 44124</name>
    <dbReference type="NCBI Taxonomy" id="1226753"/>
    <lineage>
        <taxon>Bacteria</taxon>
        <taxon>Bacillati</taxon>
        <taxon>Actinomycetota</taxon>
        <taxon>Actinomycetes</taxon>
        <taxon>Mycobacteriales</taxon>
        <taxon>Mycobacteriaceae</taxon>
        <taxon>Mycolicibacterium</taxon>
    </lineage>
</organism>
<dbReference type="EMBL" id="POTL01000001">
    <property type="protein sequence ID" value="TLH52172.1"/>
    <property type="molecule type" value="Genomic_DNA"/>
</dbReference>
<evidence type="ECO:0000313" key="2">
    <source>
        <dbReference type="EMBL" id="TLH52172.1"/>
    </source>
</evidence>
<dbReference type="Pfam" id="PF15598">
    <property type="entry name" value="Imm61"/>
    <property type="match status" value="1"/>
</dbReference>